<sequence length="51" mass="6156">MEQGQVSDAVARAIHEEEEGSHPYWIERYCWLYLSERFRQSLEFKSMVEFG</sequence>
<evidence type="ECO:0008006" key="3">
    <source>
        <dbReference type="Google" id="ProtNLM"/>
    </source>
</evidence>
<protein>
    <recommendedName>
        <fullName evidence="3">Mobile element protein</fullName>
    </recommendedName>
</protein>
<organism evidence="1 2">
    <name type="scientific">Fimbriiglobus ruber</name>
    <dbReference type="NCBI Taxonomy" id="1908690"/>
    <lineage>
        <taxon>Bacteria</taxon>
        <taxon>Pseudomonadati</taxon>
        <taxon>Planctomycetota</taxon>
        <taxon>Planctomycetia</taxon>
        <taxon>Gemmatales</taxon>
        <taxon>Gemmataceae</taxon>
        <taxon>Fimbriiglobus</taxon>
    </lineage>
</organism>
<dbReference type="Proteomes" id="UP000214646">
    <property type="component" value="Unassembled WGS sequence"/>
</dbReference>
<accession>A0A225E6G7</accession>
<dbReference type="AlphaFoldDB" id="A0A225E6G7"/>
<evidence type="ECO:0000313" key="1">
    <source>
        <dbReference type="EMBL" id="OWK45089.1"/>
    </source>
</evidence>
<gene>
    <name evidence="1" type="ORF">FRUB_01420</name>
</gene>
<comment type="caution">
    <text evidence="1">The sequence shown here is derived from an EMBL/GenBank/DDBJ whole genome shotgun (WGS) entry which is preliminary data.</text>
</comment>
<name>A0A225E6G7_9BACT</name>
<proteinExistence type="predicted"/>
<dbReference type="EMBL" id="NIDE01000002">
    <property type="protein sequence ID" value="OWK45089.1"/>
    <property type="molecule type" value="Genomic_DNA"/>
</dbReference>
<keyword evidence="2" id="KW-1185">Reference proteome</keyword>
<evidence type="ECO:0000313" key="2">
    <source>
        <dbReference type="Proteomes" id="UP000214646"/>
    </source>
</evidence>
<reference evidence="2" key="1">
    <citation type="submission" date="2017-06" db="EMBL/GenBank/DDBJ databases">
        <title>Genome analysis of Fimbriiglobus ruber SP5, the first member of the order Planctomycetales with confirmed chitinolytic capability.</title>
        <authorList>
            <person name="Ravin N.V."/>
            <person name="Rakitin A.L."/>
            <person name="Ivanova A.A."/>
            <person name="Beletsky A.V."/>
            <person name="Kulichevskaya I.S."/>
            <person name="Mardanov A.V."/>
            <person name="Dedysh S.N."/>
        </authorList>
    </citation>
    <scope>NUCLEOTIDE SEQUENCE [LARGE SCALE GENOMIC DNA]</scope>
    <source>
        <strain evidence="2">SP5</strain>
    </source>
</reference>